<dbReference type="GO" id="GO:0006412">
    <property type="term" value="P:translation"/>
    <property type="evidence" value="ECO:0007669"/>
    <property type="project" value="InterPro"/>
</dbReference>
<gene>
    <name evidence="8" type="primary">Rpl37a_1</name>
    <name evidence="8" type="ORF">CASCAS_R15065</name>
</gene>
<evidence type="ECO:0000256" key="1">
    <source>
        <dbReference type="ARBA" id="ARBA00008672"/>
    </source>
</evidence>
<dbReference type="Pfam" id="PF01780">
    <property type="entry name" value="Ribosomal_L37ae"/>
    <property type="match status" value="1"/>
</dbReference>
<dbReference type="GO" id="GO:0070180">
    <property type="term" value="F:large ribosomal subunit rRNA binding"/>
    <property type="evidence" value="ECO:0007669"/>
    <property type="project" value="TreeGrafter"/>
</dbReference>
<dbReference type="InterPro" id="IPR011331">
    <property type="entry name" value="Ribosomal_eL37/eL43"/>
</dbReference>
<dbReference type="InterPro" id="IPR002674">
    <property type="entry name" value="Ribosomal_eL43"/>
</dbReference>
<proteinExistence type="inferred from homology"/>
<evidence type="ECO:0000313" key="9">
    <source>
        <dbReference type="Proteomes" id="UP000524187"/>
    </source>
</evidence>
<feature type="non-terminal residue" evidence="8">
    <location>
        <position position="68"/>
    </location>
</feature>
<dbReference type="GO" id="GO:0022625">
    <property type="term" value="C:cytosolic large ribosomal subunit"/>
    <property type="evidence" value="ECO:0007669"/>
    <property type="project" value="TreeGrafter"/>
</dbReference>
<protein>
    <submittedName>
        <fullName evidence="8">RL37A protein</fullName>
    </submittedName>
</protein>
<keyword evidence="2" id="KW-0479">Metal-binding</keyword>
<dbReference type="Proteomes" id="UP000524187">
    <property type="component" value="Unassembled WGS sequence"/>
</dbReference>
<keyword evidence="7" id="KW-0472">Membrane</keyword>
<dbReference type="PANTHER" id="PTHR48188">
    <property type="entry name" value="60S RIBOSOMAL PROTEIN L43"/>
    <property type="match status" value="1"/>
</dbReference>
<evidence type="ECO:0000313" key="8">
    <source>
        <dbReference type="EMBL" id="NXE51245.1"/>
    </source>
</evidence>
<feature type="transmembrane region" description="Helical" evidence="7">
    <location>
        <begin position="48"/>
        <end position="67"/>
    </location>
</feature>
<dbReference type="AlphaFoldDB" id="A0A7K8NDG0"/>
<comment type="caution">
    <text evidence="8">The sequence shown here is derived from an EMBL/GenBank/DDBJ whole genome shotgun (WGS) entry which is preliminary data.</text>
</comment>
<dbReference type="GO" id="GO:0003735">
    <property type="term" value="F:structural constituent of ribosome"/>
    <property type="evidence" value="ECO:0007669"/>
    <property type="project" value="InterPro"/>
</dbReference>
<dbReference type="Gene3D" id="2.20.25.30">
    <property type="match status" value="1"/>
</dbReference>
<dbReference type="GO" id="GO:0008270">
    <property type="term" value="F:zinc ion binding"/>
    <property type="evidence" value="ECO:0007669"/>
    <property type="project" value="UniProtKB-KW"/>
</dbReference>
<keyword evidence="6" id="KW-0687">Ribonucleoprotein</keyword>
<dbReference type="InterPro" id="IPR011332">
    <property type="entry name" value="Ribosomal_zn-bd"/>
</dbReference>
<keyword evidence="5" id="KW-0689">Ribosomal protein</keyword>
<evidence type="ECO:0000256" key="6">
    <source>
        <dbReference type="ARBA" id="ARBA00023274"/>
    </source>
</evidence>
<keyword evidence="4" id="KW-0862">Zinc</keyword>
<accession>A0A7K8NDG0</accession>
<keyword evidence="7" id="KW-1133">Transmembrane helix</keyword>
<evidence type="ECO:0000256" key="3">
    <source>
        <dbReference type="ARBA" id="ARBA00022771"/>
    </source>
</evidence>
<feature type="non-terminal residue" evidence="8">
    <location>
        <position position="1"/>
    </location>
</feature>
<dbReference type="EMBL" id="VWPT01000087">
    <property type="protein sequence ID" value="NXE51245.1"/>
    <property type="molecule type" value="Genomic_DNA"/>
</dbReference>
<keyword evidence="7" id="KW-0812">Transmembrane</keyword>
<evidence type="ECO:0000256" key="2">
    <source>
        <dbReference type="ARBA" id="ARBA00022723"/>
    </source>
</evidence>
<keyword evidence="3" id="KW-0863">Zinc-finger</keyword>
<sequence>KKKAGGVGDYWTHYGTSPRKMVRMTGIQQHARYTHLFFSQMKMKRKAVVFWCNVSCMKTVAGSAWAYN</sequence>
<dbReference type="SUPFAM" id="SSF57829">
    <property type="entry name" value="Zn-binding ribosomal proteins"/>
    <property type="match status" value="1"/>
</dbReference>
<organism evidence="8 9">
    <name type="scientific">Casuarius casuarius</name>
    <name type="common">Southern cassowary</name>
    <name type="synonym">Struthio casuarius</name>
    <dbReference type="NCBI Taxonomy" id="8787"/>
    <lineage>
        <taxon>Eukaryota</taxon>
        <taxon>Metazoa</taxon>
        <taxon>Chordata</taxon>
        <taxon>Craniata</taxon>
        <taxon>Vertebrata</taxon>
        <taxon>Euteleostomi</taxon>
        <taxon>Archelosauria</taxon>
        <taxon>Archosauria</taxon>
        <taxon>Dinosauria</taxon>
        <taxon>Saurischia</taxon>
        <taxon>Theropoda</taxon>
        <taxon>Coelurosauria</taxon>
        <taxon>Aves</taxon>
        <taxon>Palaeognathae</taxon>
        <taxon>Casuariiformes</taxon>
        <taxon>Casuariidae</taxon>
        <taxon>Casuarius</taxon>
    </lineage>
</organism>
<evidence type="ECO:0000256" key="4">
    <source>
        <dbReference type="ARBA" id="ARBA00022833"/>
    </source>
</evidence>
<keyword evidence="9" id="KW-1185">Reference proteome</keyword>
<evidence type="ECO:0000256" key="5">
    <source>
        <dbReference type="ARBA" id="ARBA00022980"/>
    </source>
</evidence>
<name>A0A7K8NDG0_CASCA</name>
<evidence type="ECO:0000256" key="7">
    <source>
        <dbReference type="SAM" id="Phobius"/>
    </source>
</evidence>
<comment type="similarity">
    <text evidence="1">Belongs to the eukaryotic ribosomal protein eL43 family.</text>
</comment>
<reference evidence="8 9" key="1">
    <citation type="submission" date="2019-09" db="EMBL/GenBank/DDBJ databases">
        <title>Bird 10,000 Genomes (B10K) Project - Family phase.</title>
        <authorList>
            <person name="Zhang G."/>
        </authorList>
    </citation>
    <scope>NUCLEOTIDE SEQUENCE [LARGE SCALE GENOMIC DNA]</scope>
    <source>
        <strain evidence="8">B10K-LSUMZ-50683</strain>
        <tissue evidence="8">Muscle</tissue>
    </source>
</reference>
<dbReference type="PANTHER" id="PTHR48188:SF3">
    <property type="entry name" value="60S RIBOSOMAL PROTEIN L37A-RELATED"/>
    <property type="match status" value="1"/>
</dbReference>